<evidence type="ECO:0000313" key="4">
    <source>
        <dbReference type="Proteomes" id="UP001497472"/>
    </source>
</evidence>
<dbReference type="AlphaFoldDB" id="A0AAV1J9H2"/>
<name>A0AAV1J9H2_9NEOP</name>
<dbReference type="SUPFAM" id="SSF100895">
    <property type="entry name" value="Kazal-type serine protease inhibitors"/>
    <property type="match status" value="1"/>
</dbReference>
<feature type="domain" description="Kazal-like" evidence="2">
    <location>
        <begin position="281"/>
        <end position="318"/>
    </location>
</feature>
<gene>
    <name evidence="3" type="ORF">LNINA_LOCUS5278</name>
</gene>
<dbReference type="Gene3D" id="3.30.60.30">
    <property type="match status" value="1"/>
</dbReference>
<accession>A0AAV1J9H2</accession>
<evidence type="ECO:0000256" key="1">
    <source>
        <dbReference type="SAM" id="MobiDB-lite"/>
    </source>
</evidence>
<organism evidence="3 4">
    <name type="scientific">Leptosia nina</name>
    <dbReference type="NCBI Taxonomy" id="320188"/>
    <lineage>
        <taxon>Eukaryota</taxon>
        <taxon>Metazoa</taxon>
        <taxon>Ecdysozoa</taxon>
        <taxon>Arthropoda</taxon>
        <taxon>Hexapoda</taxon>
        <taxon>Insecta</taxon>
        <taxon>Pterygota</taxon>
        <taxon>Neoptera</taxon>
        <taxon>Endopterygota</taxon>
        <taxon>Lepidoptera</taxon>
        <taxon>Glossata</taxon>
        <taxon>Ditrysia</taxon>
        <taxon>Papilionoidea</taxon>
        <taxon>Pieridae</taxon>
        <taxon>Pierinae</taxon>
        <taxon>Leptosia</taxon>
    </lineage>
</organism>
<evidence type="ECO:0000313" key="3">
    <source>
        <dbReference type="EMBL" id="CAK1545654.1"/>
    </source>
</evidence>
<evidence type="ECO:0000259" key="2">
    <source>
        <dbReference type="Pfam" id="PF07648"/>
    </source>
</evidence>
<dbReference type="Pfam" id="PF07648">
    <property type="entry name" value="Kazal_2"/>
    <property type="match status" value="2"/>
</dbReference>
<feature type="region of interest" description="Disordered" evidence="1">
    <location>
        <begin position="112"/>
        <end position="196"/>
    </location>
</feature>
<keyword evidence="4" id="KW-1185">Reference proteome</keyword>
<sequence>MIWSTVATGDDTCLCQNNRICYDAKTCIHDGQEKCGEDPNGNLRRFLDSCDIKEYNCLQRTAYHKTALGNCQDLPPIDEVVLSQKQNASEEDANKTNDGVDVTEVNLEAEDHHLEEEVPPESQAENNTLQKSDHERDQSGENRETPLEKVTDEKANDDAKAPSAENEGNTGNAEDAATEGNEEHPEGDSPLPTQEPGLAKVINEYWCWRAKYCENEGDPVCGRDIRLNRWRKFDNACNMYKINCRHGHAYFVMPLIKYVGGYEWDPITTQRHAEFNCFKLKSCTKGGPPVCGFDETESVLAQFKDMCTFYQVNCERRGVFMYVEENICEGQKRFEAEYRPFDWKSQYFVGDRHALKTK</sequence>
<dbReference type="InterPro" id="IPR036058">
    <property type="entry name" value="Kazal_dom_sf"/>
</dbReference>
<proteinExistence type="predicted"/>
<protein>
    <recommendedName>
        <fullName evidence="2">Kazal-like domain-containing protein</fullName>
    </recommendedName>
</protein>
<feature type="domain" description="Kazal-like" evidence="2">
    <location>
        <begin position="213"/>
        <end position="247"/>
    </location>
</feature>
<dbReference type="InterPro" id="IPR002350">
    <property type="entry name" value="Kazal_dom"/>
</dbReference>
<comment type="caution">
    <text evidence="3">The sequence shown here is derived from an EMBL/GenBank/DDBJ whole genome shotgun (WGS) entry which is preliminary data.</text>
</comment>
<dbReference type="EMBL" id="CAVLEF010000007">
    <property type="protein sequence ID" value="CAK1545654.1"/>
    <property type="molecule type" value="Genomic_DNA"/>
</dbReference>
<dbReference type="Proteomes" id="UP001497472">
    <property type="component" value="Unassembled WGS sequence"/>
</dbReference>
<feature type="compositionally biased region" description="Basic and acidic residues" evidence="1">
    <location>
        <begin position="131"/>
        <end position="160"/>
    </location>
</feature>
<reference evidence="3 4" key="1">
    <citation type="submission" date="2023-11" db="EMBL/GenBank/DDBJ databases">
        <authorList>
            <person name="Okamura Y."/>
        </authorList>
    </citation>
    <scope>NUCLEOTIDE SEQUENCE [LARGE SCALE GENOMIC DNA]</scope>
</reference>